<feature type="region of interest" description="Disordered" evidence="1">
    <location>
        <begin position="36"/>
        <end position="62"/>
    </location>
</feature>
<dbReference type="AlphaFoldDB" id="I1Q0U9"/>
<reference evidence="2 3" key="2">
    <citation type="submission" date="2018-04" db="EMBL/GenBank/DDBJ databases">
        <title>OglaRS2 (Oryza glaberrima Reference Sequence Version 2).</title>
        <authorList>
            <person name="Zhang J."/>
            <person name="Kudrna D."/>
            <person name="Lee S."/>
            <person name="Talag J."/>
            <person name="Rajasekar S."/>
            <person name="Wing R.A."/>
        </authorList>
    </citation>
    <scope>NUCLEOTIDE SEQUENCE [LARGE SCALE GENOMIC DNA]</scope>
    <source>
        <strain evidence="2 3">cv. IRGC 96717</strain>
    </source>
</reference>
<proteinExistence type="predicted"/>
<name>I1Q0U9_ORYGL</name>
<evidence type="ECO:0000256" key="1">
    <source>
        <dbReference type="SAM" id="MobiDB-lite"/>
    </source>
</evidence>
<reference evidence="2" key="1">
    <citation type="submission" date="2015-06" db="UniProtKB">
        <authorList>
            <consortium name="EnsemblPlants"/>
        </authorList>
    </citation>
    <scope>IDENTIFICATION</scope>
</reference>
<evidence type="ECO:0000313" key="2">
    <source>
        <dbReference type="EnsemblPlants" id="ORGLA06G0076200.1"/>
    </source>
</evidence>
<dbReference type="Gramene" id="ORGLA06G0076200.1">
    <property type="protein sequence ID" value="ORGLA06G0076200.1"/>
    <property type="gene ID" value="ORGLA06G0076200"/>
</dbReference>
<accession>I1Q0U9</accession>
<dbReference type="EnsemblPlants" id="ORGLA06G0076200.1">
    <property type="protein sequence ID" value="ORGLA06G0076200.1"/>
    <property type="gene ID" value="ORGLA06G0076200"/>
</dbReference>
<evidence type="ECO:0000313" key="3">
    <source>
        <dbReference type="Proteomes" id="UP000007306"/>
    </source>
</evidence>
<dbReference type="HOGENOM" id="CLU_159715_0_0_1"/>
<organism evidence="2 3">
    <name type="scientific">Oryza glaberrima</name>
    <name type="common">African rice</name>
    <dbReference type="NCBI Taxonomy" id="4538"/>
    <lineage>
        <taxon>Eukaryota</taxon>
        <taxon>Viridiplantae</taxon>
        <taxon>Streptophyta</taxon>
        <taxon>Embryophyta</taxon>
        <taxon>Tracheophyta</taxon>
        <taxon>Spermatophyta</taxon>
        <taxon>Magnoliopsida</taxon>
        <taxon>Liliopsida</taxon>
        <taxon>Poales</taxon>
        <taxon>Poaceae</taxon>
        <taxon>BOP clade</taxon>
        <taxon>Oryzoideae</taxon>
        <taxon>Oryzeae</taxon>
        <taxon>Oryzinae</taxon>
        <taxon>Oryza</taxon>
    </lineage>
</organism>
<sequence length="130" mass="13823">FAVDCAWHSGRGSIVVTAQSASVHFSNMLTNARLDNEPLRSRGRDRIERDGDGSHGSGSPCLPRHGSLAIACSLRLAGDDGRSLKELVGGGNDVEVVNGEDERRTAKHDDRVEWEAVGVGSSMGKGRRVG</sequence>
<keyword evidence="3" id="KW-1185">Reference proteome</keyword>
<protein>
    <submittedName>
        <fullName evidence="2">Uncharacterized protein</fullName>
    </submittedName>
</protein>
<dbReference type="OMA" id="KVEWEAV"/>
<feature type="compositionally biased region" description="Basic and acidic residues" evidence="1">
    <location>
        <begin position="36"/>
        <end position="53"/>
    </location>
</feature>
<dbReference type="Proteomes" id="UP000007306">
    <property type="component" value="Chromosome 6"/>
</dbReference>